<feature type="domain" description="Calcineurin-like phosphoesterase" evidence="5">
    <location>
        <begin position="106"/>
        <end position="313"/>
    </location>
</feature>
<evidence type="ECO:0000256" key="2">
    <source>
        <dbReference type="ARBA" id="ARBA00022801"/>
    </source>
</evidence>
<reference evidence="6 7" key="1">
    <citation type="submission" date="2018-05" db="EMBL/GenBank/DDBJ databases">
        <authorList>
            <person name="Goeker M."/>
            <person name="Huntemann M."/>
            <person name="Clum A."/>
            <person name="Pillay M."/>
            <person name="Palaniappan K."/>
            <person name="Varghese N."/>
            <person name="Mikhailova N."/>
            <person name="Stamatis D."/>
            <person name="Reddy T."/>
            <person name="Daum C."/>
            <person name="Shapiro N."/>
            <person name="Ivanova N."/>
            <person name="Kyrpides N."/>
            <person name="Woyke T."/>
        </authorList>
    </citation>
    <scope>NUCLEOTIDE SEQUENCE [LARGE SCALE GENOMIC DNA]</scope>
    <source>
        <strain evidence="6 7">DSM 26524</strain>
    </source>
</reference>
<accession>A0AB73T0Z8</accession>
<evidence type="ECO:0000259" key="5">
    <source>
        <dbReference type="Pfam" id="PF00149"/>
    </source>
</evidence>
<dbReference type="InterPro" id="IPR004843">
    <property type="entry name" value="Calcineurin-like_PHP"/>
</dbReference>
<keyword evidence="1" id="KW-0479">Metal-binding</keyword>
<evidence type="ECO:0000256" key="4">
    <source>
        <dbReference type="ARBA" id="ARBA00025742"/>
    </source>
</evidence>
<dbReference type="Pfam" id="PF00149">
    <property type="entry name" value="Metallophos"/>
    <property type="match status" value="1"/>
</dbReference>
<sequence length="393" mass="43595">MKLHLNLKDPGSADGIYQIKAGGCMAASLQWADEKGPLEDWTAFAYIPLNGNGCGTFRFTGGRAVPPEATHVMARAVKPDFSGREEILAPIPGCRKLMHTEEETIFCVMSDIHLSSKSGSFRRALRTAGDPDFILLAGDLTNDGRPEQFEQVCRCIEEEAADIPVFAVAGNHDILLKPLPQVDQNVGSYYRLQDWLCRRARRAGIKWEQDISGAYSAYAGAGGEEIDITGLNAVSHWRRFVFPGGRQLNWLERHLESVEDGKLHIVLCHAPMMSHNPMRRGGTKSPYLSRDEELQQLLDRHSQILFISGHTHISLNELPGCVEYDAGRGNIYVNDACICPSALHTGETLAAGEWTEGSVMDVRVGRQEIELIGRSVISGKKISRGYYRISRYI</sequence>
<dbReference type="GO" id="GO:0046872">
    <property type="term" value="F:metal ion binding"/>
    <property type="evidence" value="ECO:0007669"/>
    <property type="project" value="UniProtKB-KW"/>
</dbReference>
<dbReference type="Proteomes" id="UP000245412">
    <property type="component" value="Unassembled WGS sequence"/>
</dbReference>
<evidence type="ECO:0000313" key="6">
    <source>
        <dbReference type="EMBL" id="PWJ73714.1"/>
    </source>
</evidence>
<dbReference type="PANTHER" id="PTHR42988">
    <property type="entry name" value="PHOSPHOHYDROLASE"/>
    <property type="match status" value="1"/>
</dbReference>
<proteinExistence type="inferred from homology"/>
<organism evidence="6 7">
    <name type="scientific">Murimonas intestini</name>
    <dbReference type="NCBI Taxonomy" id="1337051"/>
    <lineage>
        <taxon>Bacteria</taxon>
        <taxon>Bacillati</taxon>
        <taxon>Bacillota</taxon>
        <taxon>Clostridia</taxon>
        <taxon>Lachnospirales</taxon>
        <taxon>Lachnospiraceae</taxon>
        <taxon>Murimonas</taxon>
    </lineage>
</organism>
<keyword evidence="7" id="KW-1185">Reference proteome</keyword>
<comment type="caution">
    <text evidence="6">The sequence shown here is derived from an EMBL/GenBank/DDBJ whole genome shotgun (WGS) entry which is preliminary data.</text>
</comment>
<keyword evidence="3" id="KW-0408">Iron</keyword>
<protein>
    <submittedName>
        <fullName evidence="6">Calcineurin-like phosphoesterase family protein</fullName>
    </submittedName>
</protein>
<evidence type="ECO:0000256" key="1">
    <source>
        <dbReference type="ARBA" id="ARBA00022723"/>
    </source>
</evidence>
<comment type="similarity">
    <text evidence="4">Belongs to the cyclic nucleotide phosphodiesterase class-III family.</text>
</comment>
<dbReference type="PANTHER" id="PTHR42988:SF2">
    <property type="entry name" value="CYCLIC NUCLEOTIDE PHOSPHODIESTERASE CBUA0032-RELATED"/>
    <property type="match status" value="1"/>
</dbReference>
<keyword evidence="2" id="KW-0378">Hydrolase</keyword>
<dbReference type="SUPFAM" id="SSF56300">
    <property type="entry name" value="Metallo-dependent phosphatases"/>
    <property type="match status" value="1"/>
</dbReference>
<dbReference type="InterPro" id="IPR050884">
    <property type="entry name" value="CNP_phosphodiesterase-III"/>
</dbReference>
<gene>
    <name evidence="6" type="ORF">C7383_11144</name>
</gene>
<dbReference type="AlphaFoldDB" id="A0AB73T0Z8"/>
<dbReference type="RefSeq" id="WP_109747515.1">
    <property type="nucleotide sequence ID" value="NZ_JANKBI010000011.1"/>
</dbReference>
<name>A0AB73T0Z8_9FIRM</name>
<dbReference type="InterPro" id="IPR029052">
    <property type="entry name" value="Metallo-depent_PP-like"/>
</dbReference>
<dbReference type="Gene3D" id="3.60.21.10">
    <property type="match status" value="1"/>
</dbReference>
<evidence type="ECO:0000256" key="3">
    <source>
        <dbReference type="ARBA" id="ARBA00023004"/>
    </source>
</evidence>
<evidence type="ECO:0000313" key="7">
    <source>
        <dbReference type="Proteomes" id="UP000245412"/>
    </source>
</evidence>
<dbReference type="GO" id="GO:0016787">
    <property type="term" value="F:hydrolase activity"/>
    <property type="evidence" value="ECO:0007669"/>
    <property type="project" value="UniProtKB-KW"/>
</dbReference>
<dbReference type="EMBL" id="QGGY01000011">
    <property type="protein sequence ID" value="PWJ73714.1"/>
    <property type="molecule type" value="Genomic_DNA"/>
</dbReference>